<sequence length="480" mass="52176">MAASIKDVLPSTCSVVIPSKDSVLKELLPRRWMQQTSSSLPASIITPSTEEEIIEVVKYASANSLRVLPAGGGCSAYVVVNGKTIYLDMQNFKDVTVDTTKHVVTVGGGVRWAEIIGKVVEKGYYTAWTHFSSTGVVGSSFGGGLNSFIGMIGYSCDQIHSARVITAKGDVLTLSHESTGQEKALFNMLRGGGVGLVIVTSLTLRLHKISSLDIEEGGKAVDYTAMFPPPAFEYAAELYAKLTPITDKRFSVGCAIMNAPPGMPISGPVMMISANFIGTLEASKAPLEPLLSEETKSKALFVMPKTTELARMTEQADGRFRNGNADMDAYNAMMTRIPASTVRAVVQRWIQFNEESPALAAKSTLVMAGFSNAGPQAADPERETGFCHRERRFLGQVIWTGMTDDEIRLVGPFSEEILAIFRKEDDAHGVPKTVFPNNMRAGTDMTQMYSTAAKMEAVHEVKQYWDPEGVFWNPAVNGWK</sequence>
<dbReference type="PANTHER" id="PTHR42973:SF7">
    <property type="entry name" value="FAD-BINDING PCMH-TYPE DOMAIN-CONTAINING PROTEIN"/>
    <property type="match status" value="1"/>
</dbReference>
<dbReference type="Proteomes" id="UP001498476">
    <property type="component" value="Unassembled WGS sequence"/>
</dbReference>
<dbReference type="InterPro" id="IPR050416">
    <property type="entry name" value="FAD-linked_Oxidoreductase"/>
</dbReference>
<dbReference type="Gene3D" id="3.30.465.10">
    <property type="match status" value="1"/>
</dbReference>
<keyword evidence="2" id="KW-0285">Flavoprotein</keyword>
<dbReference type="Pfam" id="PF01565">
    <property type="entry name" value="FAD_binding_4"/>
    <property type="match status" value="1"/>
</dbReference>
<keyword evidence="4" id="KW-0560">Oxidoreductase</keyword>
<accession>A0ABR1H311</accession>
<dbReference type="InterPro" id="IPR006094">
    <property type="entry name" value="Oxid_FAD_bind_N"/>
</dbReference>
<dbReference type="EMBL" id="JAZAVJ010000083">
    <property type="protein sequence ID" value="KAK7415439.1"/>
    <property type="molecule type" value="Genomic_DNA"/>
</dbReference>
<evidence type="ECO:0000313" key="6">
    <source>
        <dbReference type="EMBL" id="KAK7415439.1"/>
    </source>
</evidence>
<name>A0ABR1H311_9HYPO</name>
<evidence type="ECO:0000313" key="7">
    <source>
        <dbReference type="Proteomes" id="UP001498476"/>
    </source>
</evidence>
<feature type="domain" description="FAD-binding PCMH-type" evidence="5">
    <location>
        <begin position="37"/>
        <end position="209"/>
    </location>
</feature>
<evidence type="ECO:0000256" key="3">
    <source>
        <dbReference type="ARBA" id="ARBA00022827"/>
    </source>
</evidence>
<dbReference type="Gene3D" id="3.40.462.20">
    <property type="match status" value="1"/>
</dbReference>
<keyword evidence="3" id="KW-0274">FAD</keyword>
<evidence type="ECO:0000256" key="2">
    <source>
        <dbReference type="ARBA" id="ARBA00022630"/>
    </source>
</evidence>
<keyword evidence="7" id="KW-1185">Reference proteome</keyword>
<evidence type="ECO:0000259" key="5">
    <source>
        <dbReference type="PROSITE" id="PS51387"/>
    </source>
</evidence>
<dbReference type="InterPro" id="IPR016166">
    <property type="entry name" value="FAD-bd_PCMH"/>
</dbReference>
<organism evidence="6 7">
    <name type="scientific">Neonectria punicea</name>
    <dbReference type="NCBI Taxonomy" id="979145"/>
    <lineage>
        <taxon>Eukaryota</taxon>
        <taxon>Fungi</taxon>
        <taxon>Dikarya</taxon>
        <taxon>Ascomycota</taxon>
        <taxon>Pezizomycotina</taxon>
        <taxon>Sordariomycetes</taxon>
        <taxon>Hypocreomycetidae</taxon>
        <taxon>Hypocreales</taxon>
        <taxon>Nectriaceae</taxon>
        <taxon>Neonectria</taxon>
    </lineage>
</organism>
<dbReference type="PANTHER" id="PTHR42973">
    <property type="entry name" value="BINDING OXIDOREDUCTASE, PUTATIVE (AFU_ORTHOLOGUE AFUA_1G17690)-RELATED"/>
    <property type="match status" value="1"/>
</dbReference>
<comment type="similarity">
    <text evidence="1">Belongs to the oxygen-dependent FAD-linked oxidoreductase family.</text>
</comment>
<dbReference type="InterPro" id="IPR036318">
    <property type="entry name" value="FAD-bd_PCMH-like_sf"/>
</dbReference>
<dbReference type="PROSITE" id="PS51387">
    <property type="entry name" value="FAD_PCMH"/>
    <property type="match status" value="1"/>
</dbReference>
<dbReference type="InterPro" id="IPR016169">
    <property type="entry name" value="FAD-bd_PCMH_sub2"/>
</dbReference>
<reference evidence="6 7" key="1">
    <citation type="journal article" date="2025" name="Microbiol. Resour. Announc.">
        <title>Draft genome sequences for Neonectria magnoliae and Neonectria punicea, canker pathogens of Liriodendron tulipifera and Acer saccharum in West Virginia.</title>
        <authorList>
            <person name="Petronek H.M."/>
            <person name="Kasson M.T."/>
            <person name="Metheny A.M."/>
            <person name="Stauder C.M."/>
            <person name="Lovett B."/>
            <person name="Lynch S.C."/>
            <person name="Garnas J.R."/>
            <person name="Kasson L.R."/>
            <person name="Stajich J.E."/>
        </authorList>
    </citation>
    <scope>NUCLEOTIDE SEQUENCE [LARGE SCALE GENOMIC DNA]</scope>
    <source>
        <strain evidence="6 7">NRRL 64653</strain>
    </source>
</reference>
<protein>
    <recommendedName>
        <fullName evidence="5">FAD-binding PCMH-type domain-containing protein</fullName>
    </recommendedName>
</protein>
<comment type="caution">
    <text evidence="6">The sequence shown here is derived from an EMBL/GenBank/DDBJ whole genome shotgun (WGS) entry which is preliminary data.</text>
</comment>
<evidence type="ECO:0000256" key="4">
    <source>
        <dbReference type="ARBA" id="ARBA00023002"/>
    </source>
</evidence>
<evidence type="ECO:0000256" key="1">
    <source>
        <dbReference type="ARBA" id="ARBA00005466"/>
    </source>
</evidence>
<dbReference type="SUPFAM" id="SSF56176">
    <property type="entry name" value="FAD-binding/transporter-associated domain-like"/>
    <property type="match status" value="1"/>
</dbReference>
<proteinExistence type="inferred from homology"/>
<gene>
    <name evidence="6" type="ORF">QQX98_005890</name>
</gene>